<sequence>MSILMDKARELVSIVEGQLQQKEGLILALKRELTKVRAELAAFKAQEHAVRSVKCQGCVYRVIALEALEKDEKAQEKWSILK</sequence>
<comment type="caution">
    <text evidence="2">The sequence shown here is derived from an EMBL/GenBank/DDBJ whole genome shotgun (WGS) entry which is preliminary data.</text>
</comment>
<name>X1NGH0_9ZZZZ</name>
<protein>
    <submittedName>
        <fullName evidence="2">Uncharacterized protein</fullName>
    </submittedName>
</protein>
<proteinExistence type="predicted"/>
<accession>X1NGH0</accession>
<feature type="coiled-coil region" evidence="1">
    <location>
        <begin position="19"/>
        <end position="46"/>
    </location>
</feature>
<dbReference type="AlphaFoldDB" id="X1NGH0"/>
<evidence type="ECO:0000313" key="2">
    <source>
        <dbReference type="EMBL" id="GAI25895.1"/>
    </source>
</evidence>
<gene>
    <name evidence="2" type="ORF">S06H3_35808</name>
</gene>
<organism evidence="2">
    <name type="scientific">marine sediment metagenome</name>
    <dbReference type="NCBI Taxonomy" id="412755"/>
    <lineage>
        <taxon>unclassified sequences</taxon>
        <taxon>metagenomes</taxon>
        <taxon>ecological metagenomes</taxon>
    </lineage>
</organism>
<dbReference type="EMBL" id="BARV01021633">
    <property type="protein sequence ID" value="GAI25895.1"/>
    <property type="molecule type" value="Genomic_DNA"/>
</dbReference>
<evidence type="ECO:0000256" key="1">
    <source>
        <dbReference type="SAM" id="Coils"/>
    </source>
</evidence>
<reference evidence="2" key="1">
    <citation type="journal article" date="2014" name="Front. Microbiol.">
        <title>High frequency of phylogenetically diverse reductive dehalogenase-homologous genes in deep subseafloor sedimentary metagenomes.</title>
        <authorList>
            <person name="Kawai M."/>
            <person name="Futagami T."/>
            <person name="Toyoda A."/>
            <person name="Takaki Y."/>
            <person name="Nishi S."/>
            <person name="Hori S."/>
            <person name="Arai W."/>
            <person name="Tsubouchi T."/>
            <person name="Morono Y."/>
            <person name="Uchiyama I."/>
            <person name="Ito T."/>
            <person name="Fujiyama A."/>
            <person name="Inagaki F."/>
            <person name="Takami H."/>
        </authorList>
    </citation>
    <scope>NUCLEOTIDE SEQUENCE</scope>
    <source>
        <strain evidence="2">Expedition CK06-06</strain>
    </source>
</reference>
<keyword evidence="1" id="KW-0175">Coiled coil</keyword>